<dbReference type="Gene3D" id="2.60.40.380">
    <property type="entry name" value="Purple acid phosphatase-like, N-terminal"/>
    <property type="match status" value="1"/>
</dbReference>
<dbReference type="OrthoDB" id="9809781at2"/>
<keyword evidence="6" id="KW-1185">Reference proteome</keyword>
<feature type="domain" description="Calcineurin-like phosphoesterase" evidence="3">
    <location>
        <begin position="198"/>
        <end position="390"/>
    </location>
</feature>
<dbReference type="Gene3D" id="2.60.120.260">
    <property type="entry name" value="Galactose-binding domain-like"/>
    <property type="match status" value="1"/>
</dbReference>
<dbReference type="InterPro" id="IPR008963">
    <property type="entry name" value="Purple_acid_Pase-like_N"/>
</dbReference>
<dbReference type="Pfam" id="PF16656">
    <property type="entry name" value="Pur_ac_phosph_N"/>
    <property type="match status" value="1"/>
</dbReference>
<dbReference type="InterPro" id="IPR004843">
    <property type="entry name" value="Calcineurin-like_PHP"/>
</dbReference>
<dbReference type="CDD" id="cd00063">
    <property type="entry name" value="FN3"/>
    <property type="match status" value="1"/>
</dbReference>
<dbReference type="CDD" id="cd00838">
    <property type="entry name" value="MPP_superfamily"/>
    <property type="match status" value="1"/>
</dbReference>
<organism evidence="5 6">
    <name type="scientific">Planococcus koreensis</name>
    <dbReference type="NCBI Taxonomy" id="112331"/>
    <lineage>
        <taxon>Bacteria</taxon>
        <taxon>Bacillati</taxon>
        <taxon>Bacillota</taxon>
        <taxon>Bacilli</taxon>
        <taxon>Bacillales</taxon>
        <taxon>Caryophanaceae</taxon>
        <taxon>Planococcus</taxon>
    </lineage>
</organism>
<keyword evidence="1" id="KW-0732">Signal</keyword>
<dbReference type="GO" id="GO:0003993">
    <property type="term" value="F:acid phosphatase activity"/>
    <property type="evidence" value="ECO:0007669"/>
    <property type="project" value="InterPro"/>
</dbReference>
<protein>
    <submittedName>
        <fullName evidence="5">3',5'-cyclic AMP phosphodiesterase CpdA</fullName>
    </submittedName>
</protein>
<dbReference type="SUPFAM" id="SSF49363">
    <property type="entry name" value="Purple acid phosphatase, N-terminal domain"/>
    <property type="match status" value="1"/>
</dbReference>
<dbReference type="InterPro" id="IPR029052">
    <property type="entry name" value="Metallo-depent_PP-like"/>
</dbReference>
<evidence type="ECO:0000256" key="2">
    <source>
        <dbReference type="SAM" id="MobiDB-lite"/>
    </source>
</evidence>
<evidence type="ECO:0000259" key="4">
    <source>
        <dbReference type="Pfam" id="PF16656"/>
    </source>
</evidence>
<feature type="region of interest" description="Disordered" evidence="2">
    <location>
        <begin position="610"/>
        <end position="642"/>
    </location>
</feature>
<dbReference type="EMBL" id="JACHHE010000014">
    <property type="protein sequence ID" value="MBB5181846.1"/>
    <property type="molecule type" value="Genomic_DNA"/>
</dbReference>
<dbReference type="Pfam" id="PF00149">
    <property type="entry name" value="Metallophos"/>
    <property type="match status" value="1"/>
</dbReference>
<evidence type="ECO:0000259" key="3">
    <source>
        <dbReference type="Pfam" id="PF00149"/>
    </source>
</evidence>
<name>A0A7W8CV20_9BACL</name>
<dbReference type="RefSeq" id="WP_135501447.1">
    <property type="nucleotide sequence ID" value="NZ_JACHHE010000014.1"/>
</dbReference>
<dbReference type="Gene3D" id="3.60.21.10">
    <property type="match status" value="1"/>
</dbReference>
<accession>A0A7W8CV20</accession>
<reference evidence="5 6" key="1">
    <citation type="submission" date="2020-08" db="EMBL/GenBank/DDBJ databases">
        <title>Genomic Encyclopedia of Type Strains, Phase IV (KMG-IV): sequencing the most valuable type-strain genomes for metagenomic binning, comparative biology and taxonomic classification.</title>
        <authorList>
            <person name="Goeker M."/>
        </authorList>
    </citation>
    <scope>NUCLEOTIDE SEQUENCE [LARGE SCALE GENOMIC DNA]</scope>
    <source>
        <strain evidence="5 6">DSM 15895</strain>
    </source>
</reference>
<dbReference type="AlphaFoldDB" id="A0A7W8CV20"/>
<dbReference type="PANTHER" id="PTHR22953:SF153">
    <property type="entry name" value="PURPLE ACID PHOSPHATASE"/>
    <property type="match status" value="1"/>
</dbReference>
<comment type="caution">
    <text evidence="5">The sequence shown here is derived from an EMBL/GenBank/DDBJ whole genome shotgun (WGS) entry which is preliminary data.</text>
</comment>
<dbReference type="SUPFAM" id="SSF56300">
    <property type="entry name" value="Metallo-dependent phosphatases"/>
    <property type="match status" value="1"/>
</dbReference>
<evidence type="ECO:0000313" key="6">
    <source>
        <dbReference type="Proteomes" id="UP000525923"/>
    </source>
</evidence>
<dbReference type="InterPro" id="IPR015914">
    <property type="entry name" value="PAPs_N"/>
</dbReference>
<dbReference type="GO" id="GO:0046872">
    <property type="term" value="F:metal ion binding"/>
    <property type="evidence" value="ECO:0007669"/>
    <property type="project" value="InterPro"/>
</dbReference>
<dbReference type="InterPro" id="IPR008979">
    <property type="entry name" value="Galactose-bd-like_sf"/>
</dbReference>
<dbReference type="PANTHER" id="PTHR22953">
    <property type="entry name" value="ACID PHOSPHATASE RELATED"/>
    <property type="match status" value="1"/>
</dbReference>
<dbReference type="InterPro" id="IPR003961">
    <property type="entry name" value="FN3_dom"/>
</dbReference>
<evidence type="ECO:0000313" key="5">
    <source>
        <dbReference type="EMBL" id="MBB5181846.1"/>
    </source>
</evidence>
<gene>
    <name evidence="5" type="ORF">HNQ44_003321</name>
</gene>
<feature type="domain" description="Purple acid phosphatase N-terminal" evidence="4">
    <location>
        <begin position="99"/>
        <end position="190"/>
    </location>
</feature>
<dbReference type="Proteomes" id="UP000525923">
    <property type="component" value="Unassembled WGS sequence"/>
</dbReference>
<dbReference type="InterPro" id="IPR039331">
    <property type="entry name" value="PAPs-like"/>
</dbReference>
<dbReference type="SUPFAM" id="SSF49785">
    <property type="entry name" value="Galactose-binding domain-like"/>
    <property type="match status" value="1"/>
</dbReference>
<evidence type="ECO:0000256" key="1">
    <source>
        <dbReference type="ARBA" id="ARBA00022729"/>
    </source>
</evidence>
<proteinExistence type="predicted"/>
<sequence>MRLIPLKSKVVEFIGAAALLSFICLSGAESAAADGESKTGLALAESAEMEGRNVQLSKELLNFSGSYKEQYDRFYLLLDRSGPTVFPDASRYLVSSIAFAPGRNEQEMNFSWYSPDTRNSGTVEYAKAGSRFAAGTEAAAVQKSMAHLDIASTGYASNEAIISGLEPSTEYIYRVGDGYGNWSETYSFHTQETDSYNFLLMGDPQIGASGNLKADIAGWNETLEKALDKYPMTSFIQSAGDQVESRNSEEEYEAYFAPDALKRLPTATTIGNHDNTIFYEYHFNVPNQNAELGNYDSSGGNYYFTYGDALFVNLNSNQTNGEEHVRFMEETIEATSGQDFKWKFLVFHHSIYSAAVHSTSDHVLGLREQLVPAIDRLEFDAVLMGHDHSYVRSHQMKGFKPLKNHMIEDGAVINPEGTIYLTGNSASGSKFYPMNEDPEPYSAVREQLEVPTFMNVAVTPTSLEFTTYRTDTMELVDTYKIVKDSSIEVEVPGLSEAVLTATGTILPTEPTDFYPEVVLDVAGTNTEGGQYDLFGENITYRTDPEGAVSISPTGNVNITENAEPGEVEIWAEVAADGQNLTTEPVLLSIVEHAETALVEAESDWTYLDDGSDPGSDWMQPGFDDSGWESGPSPLGYPEGDEREPFGEIQTVIDYGEDEFDKYATSYFRTSFDIDDAEAIGNYGIIDLEADDAAIIYLNGEEIGRYNMADGEVGYDDHLNDLDRENIPPENKSTRITLDGAELANLKDGENIIAVEVRQDNPQSSDVYWDMKFSVNLNTD</sequence>